<gene>
    <name evidence="11" type="ORF">Llan_0073</name>
</gene>
<feature type="signal peptide" evidence="9">
    <location>
        <begin position="1"/>
        <end position="20"/>
    </location>
</feature>
<organism evidence="11 12">
    <name type="scientific">Legionella lansingensis</name>
    <dbReference type="NCBI Taxonomy" id="45067"/>
    <lineage>
        <taxon>Bacteria</taxon>
        <taxon>Pseudomonadati</taxon>
        <taxon>Pseudomonadota</taxon>
        <taxon>Gammaproteobacteria</taxon>
        <taxon>Legionellales</taxon>
        <taxon>Legionellaceae</taxon>
        <taxon>Legionella</taxon>
    </lineage>
</organism>
<dbReference type="SUPFAM" id="SSF56954">
    <property type="entry name" value="Outer membrane efflux proteins (OEP)"/>
    <property type="match status" value="1"/>
</dbReference>
<dbReference type="STRING" id="45067.Llan_0073"/>
<keyword evidence="4" id="KW-1134">Transmembrane beta strand</keyword>
<dbReference type="NCBIfam" id="TIGR01844">
    <property type="entry name" value="type_I_sec_TolC"/>
    <property type="match status" value="1"/>
</dbReference>
<dbReference type="InterPro" id="IPR007730">
    <property type="entry name" value="SPOR-like_dom"/>
</dbReference>
<comment type="subcellular location">
    <subcellularLocation>
        <location evidence="1">Cell outer membrane</location>
    </subcellularLocation>
</comment>
<dbReference type="GO" id="GO:1990281">
    <property type="term" value="C:efflux pump complex"/>
    <property type="evidence" value="ECO:0007669"/>
    <property type="project" value="TreeGrafter"/>
</dbReference>
<dbReference type="InterPro" id="IPR051906">
    <property type="entry name" value="TolC-like"/>
</dbReference>
<dbReference type="Proteomes" id="UP000054869">
    <property type="component" value="Unassembled WGS sequence"/>
</dbReference>
<dbReference type="OrthoDB" id="9814637at2"/>
<keyword evidence="12" id="KW-1185">Reference proteome</keyword>
<comment type="caution">
    <text evidence="11">The sequence shown here is derived from an EMBL/GenBank/DDBJ whole genome shotgun (WGS) entry which is preliminary data.</text>
</comment>
<evidence type="ECO:0000256" key="8">
    <source>
        <dbReference type="SAM" id="Coils"/>
    </source>
</evidence>
<evidence type="ECO:0000313" key="11">
    <source>
        <dbReference type="EMBL" id="KTD25683.1"/>
    </source>
</evidence>
<evidence type="ECO:0000256" key="3">
    <source>
        <dbReference type="ARBA" id="ARBA00022448"/>
    </source>
</evidence>
<evidence type="ECO:0000256" key="5">
    <source>
        <dbReference type="ARBA" id="ARBA00022692"/>
    </source>
</evidence>
<keyword evidence="3" id="KW-0813">Transport</keyword>
<evidence type="ECO:0000256" key="4">
    <source>
        <dbReference type="ARBA" id="ARBA00022452"/>
    </source>
</evidence>
<dbReference type="Pfam" id="PF02321">
    <property type="entry name" value="OEP"/>
    <property type="match status" value="2"/>
</dbReference>
<dbReference type="PATRIC" id="fig|45067.4.peg.76"/>
<evidence type="ECO:0000313" key="12">
    <source>
        <dbReference type="Proteomes" id="UP000054869"/>
    </source>
</evidence>
<dbReference type="InterPro" id="IPR010130">
    <property type="entry name" value="T1SS_OMP_TolC"/>
</dbReference>
<proteinExistence type="inferred from homology"/>
<evidence type="ECO:0000256" key="7">
    <source>
        <dbReference type="ARBA" id="ARBA00023237"/>
    </source>
</evidence>
<dbReference type="Pfam" id="PF05036">
    <property type="entry name" value="SPOR"/>
    <property type="match status" value="1"/>
</dbReference>
<dbReference type="Gene3D" id="1.20.1600.10">
    <property type="entry name" value="Outer membrane efflux proteins (OEP)"/>
    <property type="match status" value="1"/>
</dbReference>
<protein>
    <submittedName>
        <fullName evidence="11">Agglutination protein</fullName>
    </submittedName>
</protein>
<accession>A0A0W0W0A0</accession>
<dbReference type="eggNOG" id="COG1538">
    <property type="taxonomic scope" value="Bacteria"/>
</dbReference>
<keyword evidence="9" id="KW-0732">Signal</keyword>
<reference evidence="11 12" key="1">
    <citation type="submission" date="2015-11" db="EMBL/GenBank/DDBJ databases">
        <title>Genomic analysis of 38 Legionella species identifies large and diverse effector repertoires.</title>
        <authorList>
            <person name="Burstein D."/>
            <person name="Amaro F."/>
            <person name="Zusman T."/>
            <person name="Lifshitz Z."/>
            <person name="Cohen O."/>
            <person name="Gilbert J.A."/>
            <person name="Pupko T."/>
            <person name="Shuman H.A."/>
            <person name="Segal G."/>
        </authorList>
    </citation>
    <scope>NUCLEOTIDE SEQUENCE [LARGE SCALE GENOMIC DNA]</scope>
    <source>
        <strain evidence="11 12">ATCC 49751</strain>
    </source>
</reference>
<dbReference type="PANTHER" id="PTHR30026:SF22">
    <property type="entry name" value="OUTER MEMBRANE EFFLUX PROTEIN"/>
    <property type="match status" value="1"/>
</dbReference>
<dbReference type="GO" id="GO:0015288">
    <property type="term" value="F:porin activity"/>
    <property type="evidence" value="ECO:0007669"/>
    <property type="project" value="TreeGrafter"/>
</dbReference>
<name>A0A0W0W0A0_9GAMM</name>
<dbReference type="eggNOG" id="COG3147">
    <property type="taxonomic scope" value="Bacteria"/>
</dbReference>
<sequence>MSIKRFFIFTGLMITFPVFAETLAEAVQHGMISNPDVLFETAKGLSAQQAVKVARGAYFPTVDVTAGFGRERSRNPTTEAIDGPGVRILNRTESNIEFRQNLFAGGGIANELKRNKFLCQAQTLKTQGVAEDLALEVINRYLLVLLHEKLYHYAVVNLQAHRSVFSMIKERSEAGLSREAEVDQADARLALAEANRISAEANLQEARINYAKVVGKWPGKLRWPRIPTHQELPRSLGEAIERGLDNHPTVRSTYADVKEAKSQYEVAQATYYPRVDFVLSASQNKNLDGLIGPNTDRLAMIRMTYNVFRGGSDYAHVRETAYQVQEAYEVKNRALIDLKESIRLSWNAWTAAGLRLKPLRQHVQSSRQTRTAYSEQFKVSKRTLLDLLDSQNEFYEAQIALARGENDEIYGRYRILNGMGRLLSYLKLRLPVNVVNNDVFSSAQTHILLNKAMDRIPFPDNSDQGLILAHPVKNMNTVRLTKAIVDKNTSAPPLVTPKIWYVSVGRFVKKEEAIALANRLKALGFATCIELLDNNCFNVIVGPYEYRGHAANAMERLKEVAHVPGILATYKEIPKHIII</sequence>
<keyword evidence="8" id="KW-0175">Coiled coil</keyword>
<evidence type="ECO:0000256" key="1">
    <source>
        <dbReference type="ARBA" id="ARBA00004442"/>
    </source>
</evidence>
<keyword evidence="5" id="KW-0812">Transmembrane</keyword>
<dbReference type="AlphaFoldDB" id="A0A0W0W0A0"/>
<dbReference type="InterPro" id="IPR003423">
    <property type="entry name" value="OMP_efflux"/>
</dbReference>
<keyword evidence="6" id="KW-0472">Membrane</keyword>
<evidence type="ECO:0000259" key="10">
    <source>
        <dbReference type="PROSITE" id="PS51724"/>
    </source>
</evidence>
<keyword evidence="7" id="KW-0998">Cell outer membrane</keyword>
<evidence type="ECO:0000256" key="9">
    <source>
        <dbReference type="SAM" id="SignalP"/>
    </source>
</evidence>
<dbReference type="GO" id="GO:0042834">
    <property type="term" value="F:peptidoglycan binding"/>
    <property type="evidence" value="ECO:0007669"/>
    <property type="project" value="InterPro"/>
</dbReference>
<dbReference type="EMBL" id="LNYI01000003">
    <property type="protein sequence ID" value="KTD25683.1"/>
    <property type="molecule type" value="Genomic_DNA"/>
</dbReference>
<comment type="similarity">
    <text evidence="2">Belongs to the outer membrane factor (OMF) (TC 1.B.17) family.</text>
</comment>
<feature type="coiled-coil region" evidence="8">
    <location>
        <begin position="182"/>
        <end position="209"/>
    </location>
</feature>
<evidence type="ECO:0000256" key="2">
    <source>
        <dbReference type="ARBA" id="ARBA00007613"/>
    </source>
</evidence>
<feature type="chain" id="PRO_5006915287" evidence="9">
    <location>
        <begin position="21"/>
        <end position="579"/>
    </location>
</feature>
<dbReference type="InterPro" id="IPR036680">
    <property type="entry name" value="SPOR-like_sf"/>
</dbReference>
<feature type="domain" description="SPOR" evidence="10">
    <location>
        <begin position="494"/>
        <end position="570"/>
    </location>
</feature>
<dbReference type="Gene3D" id="3.30.70.1070">
    <property type="entry name" value="Sporulation related repeat"/>
    <property type="match status" value="1"/>
</dbReference>
<evidence type="ECO:0000256" key="6">
    <source>
        <dbReference type="ARBA" id="ARBA00023136"/>
    </source>
</evidence>
<dbReference type="PANTHER" id="PTHR30026">
    <property type="entry name" value="OUTER MEMBRANE PROTEIN TOLC"/>
    <property type="match status" value="1"/>
</dbReference>
<dbReference type="GO" id="GO:0015562">
    <property type="term" value="F:efflux transmembrane transporter activity"/>
    <property type="evidence" value="ECO:0007669"/>
    <property type="project" value="InterPro"/>
</dbReference>
<dbReference type="GO" id="GO:0009279">
    <property type="term" value="C:cell outer membrane"/>
    <property type="evidence" value="ECO:0007669"/>
    <property type="project" value="UniProtKB-SubCell"/>
</dbReference>
<dbReference type="PROSITE" id="PS51724">
    <property type="entry name" value="SPOR"/>
    <property type="match status" value="1"/>
</dbReference>
<dbReference type="SUPFAM" id="SSF110997">
    <property type="entry name" value="Sporulation related repeat"/>
    <property type="match status" value="1"/>
</dbReference>
<dbReference type="RefSeq" id="WP_095141720.1">
    <property type="nucleotide sequence ID" value="NZ_LNYI01000003.1"/>
</dbReference>